<gene>
    <name evidence="1" type="ORF">MOC71_15740</name>
</gene>
<dbReference type="RefSeq" id="WP_268538620.1">
    <property type="nucleotide sequence ID" value="NZ_CBDIAD010000011.1"/>
</dbReference>
<comment type="caution">
    <text evidence="1">The sequence shown here is derived from an EMBL/GenBank/DDBJ whole genome shotgun (WGS) entry which is preliminary data.</text>
</comment>
<name>A0AAP3CKN3_BACVA</name>
<accession>A0AAP3CKN3</accession>
<dbReference type="Proteomes" id="UP001067121">
    <property type="component" value="Unassembled WGS sequence"/>
</dbReference>
<dbReference type="EMBL" id="JALAOH010000051">
    <property type="protein sequence ID" value="MCY8318148.1"/>
    <property type="molecule type" value="Genomic_DNA"/>
</dbReference>
<organism evidence="1 2">
    <name type="scientific">Bacillus vallismortis</name>
    <dbReference type="NCBI Taxonomy" id="72361"/>
    <lineage>
        <taxon>Bacteria</taxon>
        <taxon>Bacillati</taxon>
        <taxon>Bacillota</taxon>
        <taxon>Bacilli</taxon>
        <taxon>Bacillales</taxon>
        <taxon>Bacillaceae</taxon>
        <taxon>Bacillus</taxon>
    </lineage>
</organism>
<protein>
    <submittedName>
        <fullName evidence="1">DUF1433 domain-containing protein</fullName>
    </submittedName>
</protein>
<evidence type="ECO:0000313" key="2">
    <source>
        <dbReference type="Proteomes" id="UP001067121"/>
    </source>
</evidence>
<evidence type="ECO:0000313" key="1">
    <source>
        <dbReference type="EMBL" id="MCY8318148.1"/>
    </source>
</evidence>
<dbReference type="AlphaFoldDB" id="A0AAP3CKN3"/>
<proteinExistence type="predicted"/>
<reference evidence="1" key="1">
    <citation type="submission" date="2022-02" db="EMBL/GenBank/DDBJ databases">
        <title>Crop Bioprotection Bacillus Genome Sequencing.</title>
        <authorList>
            <person name="Dunlap C."/>
        </authorList>
    </citation>
    <scope>NUCLEOTIDE SEQUENCE</scope>
    <source>
        <strain evidence="1">98-1</strain>
    </source>
</reference>
<sequence length="168" mass="19468">MSFSKKKLFVGVIIVFLIGIVYFHHKISNSNQSAVKSGGDHSVNTNEKNEQQKAEEYAEKMKPKIKEKLKKDDIHHFVNDITFDKDVSISPMGMIELSGYVNNNPEKFSFDVSLRYGTDKVDSIGYDKDLADRFENWDDFDKEVKEDFLNSLSKEEREQYLKDIGEIK</sequence>